<sequence length="289" mass="29235">MAFGLIGLVGIVVALLVLVGIVAALARGLRSPREGSEGGGGIGVGVVLVAVLVFVLAGGGMLLFGVARSVSIASSPLTAPSPGSITVHVQCVDLEPDAIARAIESALAEAVSEDCTHRLSHGQVHGAGLGAPAGSATRTYVLEDAREGSNAGFPQDALDFEALCDEYEFALLGLVPEGTRPEDLSIVLGYCSMDDGTVRAAEVAWIDDAPRIVPADPDATFPGGPSWATQMQGMDGMQPMQPMPDMPGALDDATGEPSTVDPSTVDPSTVDPSAAAGQPSVPASPDSPR</sequence>
<dbReference type="Proteomes" id="UP000319342">
    <property type="component" value="Chromosome"/>
</dbReference>
<keyword evidence="2" id="KW-0472">Membrane</keyword>
<organism evidence="3 4">
    <name type="scientific">Rohdeia mirabilis</name>
    <dbReference type="NCBI Taxonomy" id="2528008"/>
    <lineage>
        <taxon>Bacteria</taxon>
        <taxon>Pseudomonadati</taxon>
        <taxon>Planctomycetota</taxon>
        <taxon>Planctomycetia</taxon>
        <taxon>Planctomycetia incertae sedis</taxon>
        <taxon>Rohdeia</taxon>
    </lineage>
</organism>
<feature type="region of interest" description="Disordered" evidence="1">
    <location>
        <begin position="233"/>
        <end position="289"/>
    </location>
</feature>
<gene>
    <name evidence="3" type="ORF">Pla163_12760</name>
</gene>
<evidence type="ECO:0000256" key="1">
    <source>
        <dbReference type="SAM" id="MobiDB-lite"/>
    </source>
</evidence>
<proteinExistence type="predicted"/>
<dbReference type="RefSeq" id="WP_145185216.1">
    <property type="nucleotide sequence ID" value="NZ_CP036290.1"/>
</dbReference>
<keyword evidence="2" id="KW-0812">Transmembrane</keyword>
<keyword evidence="4" id="KW-1185">Reference proteome</keyword>
<evidence type="ECO:0000313" key="3">
    <source>
        <dbReference type="EMBL" id="QDU84171.1"/>
    </source>
</evidence>
<dbReference type="AlphaFoldDB" id="A0A518CY62"/>
<reference evidence="3 4" key="1">
    <citation type="submission" date="2019-02" db="EMBL/GenBank/DDBJ databases">
        <title>Deep-cultivation of Planctomycetes and their phenomic and genomic characterization uncovers novel biology.</title>
        <authorList>
            <person name="Wiegand S."/>
            <person name="Jogler M."/>
            <person name="Boedeker C."/>
            <person name="Pinto D."/>
            <person name="Vollmers J."/>
            <person name="Rivas-Marin E."/>
            <person name="Kohn T."/>
            <person name="Peeters S.H."/>
            <person name="Heuer A."/>
            <person name="Rast P."/>
            <person name="Oberbeckmann S."/>
            <person name="Bunk B."/>
            <person name="Jeske O."/>
            <person name="Meyerdierks A."/>
            <person name="Storesund J.E."/>
            <person name="Kallscheuer N."/>
            <person name="Luecker S."/>
            <person name="Lage O.M."/>
            <person name="Pohl T."/>
            <person name="Merkel B.J."/>
            <person name="Hornburger P."/>
            <person name="Mueller R.-W."/>
            <person name="Bruemmer F."/>
            <person name="Labrenz M."/>
            <person name="Spormann A.M."/>
            <person name="Op den Camp H."/>
            <person name="Overmann J."/>
            <person name="Amann R."/>
            <person name="Jetten M.S.M."/>
            <person name="Mascher T."/>
            <person name="Medema M.H."/>
            <person name="Devos D.P."/>
            <person name="Kaster A.-K."/>
            <person name="Ovreas L."/>
            <person name="Rohde M."/>
            <person name="Galperin M.Y."/>
            <person name="Jogler C."/>
        </authorList>
    </citation>
    <scope>NUCLEOTIDE SEQUENCE [LARGE SCALE GENOMIC DNA]</scope>
    <source>
        <strain evidence="3 4">Pla163</strain>
    </source>
</reference>
<dbReference type="EMBL" id="CP036290">
    <property type="protein sequence ID" value="QDU84171.1"/>
    <property type="molecule type" value="Genomic_DNA"/>
</dbReference>
<keyword evidence="2" id="KW-1133">Transmembrane helix</keyword>
<evidence type="ECO:0000256" key="2">
    <source>
        <dbReference type="SAM" id="Phobius"/>
    </source>
</evidence>
<feature type="compositionally biased region" description="Polar residues" evidence="1">
    <location>
        <begin position="256"/>
        <end position="271"/>
    </location>
</feature>
<name>A0A518CY62_9BACT</name>
<feature type="transmembrane region" description="Helical" evidence="2">
    <location>
        <begin position="6"/>
        <end position="29"/>
    </location>
</feature>
<protein>
    <submittedName>
        <fullName evidence="3">Uncharacterized protein</fullName>
    </submittedName>
</protein>
<feature type="transmembrane region" description="Helical" evidence="2">
    <location>
        <begin position="41"/>
        <end position="67"/>
    </location>
</feature>
<evidence type="ECO:0000313" key="4">
    <source>
        <dbReference type="Proteomes" id="UP000319342"/>
    </source>
</evidence>
<accession>A0A518CY62</accession>